<feature type="region of interest" description="Disordered" evidence="1">
    <location>
        <begin position="1"/>
        <end position="44"/>
    </location>
</feature>
<feature type="region of interest" description="Disordered" evidence="1">
    <location>
        <begin position="455"/>
        <end position="526"/>
    </location>
</feature>
<evidence type="ECO:0000259" key="2">
    <source>
        <dbReference type="Pfam" id="PF13699"/>
    </source>
</evidence>
<dbReference type="AlphaFoldDB" id="A0A9W6NAP4"/>
<dbReference type="Proteomes" id="UP001143330">
    <property type="component" value="Unassembled WGS sequence"/>
</dbReference>
<evidence type="ECO:0000313" key="4">
    <source>
        <dbReference type="Proteomes" id="UP001143330"/>
    </source>
</evidence>
<gene>
    <name evidence="3" type="ORF">GCM10017653_19030</name>
</gene>
<feature type="compositionally biased region" description="Basic and acidic residues" evidence="1">
    <location>
        <begin position="480"/>
        <end position="501"/>
    </location>
</feature>
<dbReference type="Pfam" id="PF13699">
    <property type="entry name" value="eCIS_core"/>
    <property type="match status" value="1"/>
</dbReference>
<feature type="compositionally biased region" description="Low complexity" evidence="1">
    <location>
        <begin position="8"/>
        <end position="22"/>
    </location>
</feature>
<comment type="caution">
    <text evidence="3">The sequence shown here is derived from an EMBL/GenBank/DDBJ whole genome shotgun (WGS) entry which is preliminary data.</text>
</comment>
<dbReference type="EMBL" id="BSFM01000011">
    <property type="protein sequence ID" value="GLK83833.1"/>
    <property type="molecule type" value="Genomic_DNA"/>
</dbReference>
<reference evidence="3" key="2">
    <citation type="submission" date="2023-01" db="EMBL/GenBank/DDBJ databases">
        <authorList>
            <person name="Sun Q."/>
            <person name="Evtushenko L."/>
        </authorList>
    </citation>
    <scope>NUCLEOTIDE SEQUENCE</scope>
    <source>
        <strain evidence="3">VKM B-2789</strain>
    </source>
</reference>
<evidence type="ECO:0000313" key="3">
    <source>
        <dbReference type="EMBL" id="GLK83833.1"/>
    </source>
</evidence>
<accession>A0A9W6NAP4</accession>
<sequence>MKVAAAVRAGTMPASASAARAAPTHRREAPARAGGVSSRPNERAPAIVNEVLSSPGRPLDEPTRAHFEPRFNRDFAQVRIYCDHRAGLSARAINAVAYTSGSRIVFGTGRLSPQTAEGRRLLAHELAHVAQPDTADSSRAKNAIAPADDPAEREASVLAPRIADRDRAASPRQQRTHGIQRQEGEGADLNSALLAGDFDRAVRILEEQPDSMVRNALQALPSDQRAHLRTAANTLDPGGQSRVARMVDAVENAPAATPTPAPAPVASEIANLAKTEKLSRAWGFARETLGADVVREVQHLFSPESIAALVGFAILYIAAQATPAGWVADALALTTLTITAIFVGKALFDIVRDLITFFSAINASSEAELRASGAALSRALSRGFVAVVVALLTRGLKGKGGGRPYRGPPPSATAELVTAEGLIVRVPVAAVQEIAATSKLQSIASYAVAVPPTGAGGGGSGNSPSPAPQAPGGGGPAPKPRGEEIWTELSKDLSLEPRGTGDARGGGAGGAARDARAGGLIGPKGEPGTVDAAVQTHSTAPAVRSEYGVTGADLESAHIGATSALRNVEGYSRSSALTTLLTPKWHAAFDNYWKNWAMAQRRAGHSTCSSVEFERIMIEAIDQIPDMPAATRGTLIWRLQMELQELGLRTQEATIDLPYRNIKPAANP</sequence>
<feature type="domain" description="eCIS core" evidence="2">
    <location>
        <begin position="58"/>
        <end position="133"/>
    </location>
</feature>
<dbReference type="InterPro" id="IPR025295">
    <property type="entry name" value="eCIS_core_dom"/>
</dbReference>
<reference evidence="3" key="1">
    <citation type="journal article" date="2014" name="Int. J. Syst. Evol. Microbiol.">
        <title>Complete genome sequence of Corynebacterium casei LMG S-19264T (=DSM 44701T), isolated from a smear-ripened cheese.</title>
        <authorList>
            <consortium name="US DOE Joint Genome Institute (JGI-PGF)"/>
            <person name="Walter F."/>
            <person name="Albersmeier A."/>
            <person name="Kalinowski J."/>
            <person name="Ruckert C."/>
        </authorList>
    </citation>
    <scope>NUCLEOTIDE SEQUENCE</scope>
    <source>
        <strain evidence="3">VKM B-2789</strain>
    </source>
</reference>
<name>A0A9W6NAP4_9HYPH</name>
<protein>
    <recommendedName>
        <fullName evidence="2">eCIS core domain-containing protein</fullName>
    </recommendedName>
</protein>
<proteinExistence type="predicted"/>
<feature type="region of interest" description="Disordered" evidence="1">
    <location>
        <begin position="131"/>
        <end position="187"/>
    </location>
</feature>
<keyword evidence="4" id="KW-1185">Reference proteome</keyword>
<evidence type="ECO:0000256" key="1">
    <source>
        <dbReference type="SAM" id="MobiDB-lite"/>
    </source>
</evidence>
<organism evidence="3 4">
    <name type="scientific">Ancylobacter defluvii</name>
    <dbReference type="NCBI Taxonomy" id="1282440"/>
    <lineage>
        <taxon>Bacteria</taxon>
        <taxon>Pseudomonadati</taxon>
        <taxon>Pseudomonadota</taxon>
        <taxon>Alphaproteobacteria</taxon>
        <taxon>Hyphomicrobiales</taxon>
        <taxon>Xanthobacteraceae</taxon>
        <taxon>Ancylobacter</taxon>
    </lineage>
</organism>